<dbReference type="Proteomes" id="UP001310594">
    <property type="component" value="Unassembled WGS sequence"/>
</dbReference>
<name>A0AAN8A3F2_9PEZI</name>
<sequence length="73" mass="7951">MGLVQTGVISLMANTTTFGAVRKAYVPNDSQNAEQASTGRFIWTTVSILTQLALSVLLILLGRFNSSDFTHIY</sequence>
<reference evidence="2" key="1">
    <citation type="submission" date="2023-08" db="EMBL/GenBank/DDBJ databases">
        <title>Black Yeasts Isolated from many extreme environments.</title>
        <authorList>
            <person name="Coleine C."/>
            <person name="Stajich J.E."/>
            <person name="Selbmann L."/>
        </authorList>
    </citation>
    <scope>NUCLEOTIDE SEQUENCE</scope>
    <source>
        <strain evidence="2">CCFEE 5810</strain>
    </source>
</reference>
<gene>
    <name evidence="2" type="ORF">LTR97_004487</name>
</gene>
<accession>A0AAN8A3F2</accession>
<keyword evidence="1" id="KW-0812">Transmembrane</keyword>
<dbReference type="EMBL" id="JAVRQU010000006">
    <property type="protein sequence ID" value="KAK5701669.1"/>
    <property type="molecule type" value="Genomic_DNA"/>
</dbReference>
<organism evidence="2 3">
    <name type="scientific">Elasticomyces elasticus</name>
    <dbReference type="NCBI Taxonomy" id="574655"/>
    <lineage>
        <taxon>Eukaryota</taxon>
        <taxon>Fungi</taxon>
        <taxon>Dikarya</taxon>
        <taxon>Ascomycota</taxon>
        <taxon>Pezizomycotina</taxon>
        <taxon>Dothideomycetes</taxon>
        <taxon>Dothideomycetidae</taxon>
        <taxon>Mycosphaerellales</taxon>
        <taxon>Teratosphaeriaceae</taxon>
        <taxon>Elasticomyces</taxon>
    </lineage>
</organism>
<evidence type="ECO:0000256" key="1">
    <source>
        <dbReference type="SAM" id="Phobius"/>
    </source>
</evidence>
<dbReference type="AlphaFoldDB" id="A0AAN8A3F2"/>
<protein>
    <submittedName>
        <fullName evidence="2">Uncharacterized protein</fullName>
    </submittedName>
</protein>
<comment type="caution">
    <text evidence="2">The sequence shown here is derived from an EMBL/GenBank/DDBJ whole genome shotgun (WGS) entry which is preliminary data.</text>
</comment>
<evidence type="ECO:0000313" key="3">
    <source>
        <dbReference type="Proteomes" id="UP001310594"/>
    </source>
</evidence>
<proteinExistence type="predicted"/>
<keyword evidence="1" id="KW-1133">Transmembrane helix</keyword>
<evidence type="ECO:0000313" key="2">
    <source>
        <dbReference type="EMBL" id="KAK5701669.1"/>
    </source>
</evidence>
<keyword evidence="1" id="KW-0472">Membrane</keyword>
<feature type="transmembrane region" description="Helical" evidence="1">
    <location>
        <begin position="41"/>
        <end position="61"/>
    </location>
</feature>